<reference evidence="2 3" key="1">
    <citation type="submission" date="2020-07" db="EMBL/GenBank/DDBJ databases">
        <title>Sequencing the genomes of 1000 actinobacteria strains.</title>
        <authorList>
            <person name="Klenk H.-P."/>
        </authorList>
    </citation>
    <scope>NUCLEOTIDE SEQUENCE [LARGE SCALE GENOMIC DNA]</scope>
    <source>
        <strain evidence="2 3">DSM 45927</strain>
    </source>
</reference>
<feature type="region of interest" description="Disordered" evidence="1">
    <location>
        <begin position="288"/>
        <end position="310"/>
    </location>
</feature>
<organism evidence="2 3">
    <name type="scientific">Streptomonospora nanhaiensis</name>
    <dbReference type="NCBI Taxonomy" id="1323731"/>
    <lineage>
        <taxon>Bacteria</taxon>
        <taxon>Bacillati</taxon>
        <taxon>Actinomycetota</taxon>
        <taxon>Actinomycetes</taxon>
        <taxon>Streptosporangiales</taxon>
        <taxon>Nocardiopsidaceae</taxon>
        <taxon>Streptomonospora</taxon>
    </lineage>
</organism>
<sequence length="326" mass="36013">MDSRSGAPAFPPAWSSFADYSGRDAYCSVFEGTKFAHLELGPRALADLNRLPPAARAEALTLITDLDLQAEEYNRRRAARIKSGGREWPWGRGWTYRSTPRRTFSDPDAGVGEIRLNHSVGTNGDGFQRVAVHDVGWKRGLDPLRDWRFEGERAHWLDRDVCATHTTFYEGAYFSNLELSPAAQRALDKAPESVRSGAVRALHELDQRIEQDNNRLLARSDGFVDAMPLYPSGVRWAQPPALKRNTPGNGGRPGHVEVGHRVGTHQIGLRRAVVEHITWRPHDTPALRRGRVKAAAPTARRGGGPGAPTTAALRRAAARFGPKRTA</sequence>
<keyword evidence="3" id="KW-1185">Reference proteome</keyword>
<name>A0A853BQE2_9ACTN</name>
<evidence type="ECO:0000313" key="3">
    <source>
        <dbReference type="Proteomes" id="UP000575985"/>
    </source>
</evidence>
<gene>
    <name evidence="2" type="ORF">HNR12_004176</name>
</gene>
<evidence type="ECO:0000256" key="1">
    <source>
        <dbReference type="SAM" id="MobiDB-lite"/>
    </source>
</evidence>
<proteinExistence type="predicted"/>
<dbReference type="RefSeq" id="WP_179769152.1">
    <property type="nucleotide sequence ID" value="NZ_JACCFO010000001.1"/>
</dbReference>
<protein>
    <submittedName>
        <fullName evidence="2">Uncharacterized protein</fullName>
    </submittedName>
</protein>
<dbReference type="EMBL" id="JACCFO010000001">
    <property type="protein sequence ID" value="NYI97899.1"/>
    <property type="molecule type" value="Genomic_DNA"/>
</dbReference>
<dbReference type="AlphaFoldDB" id="A0A853BQE2"/>
<comment type="caution">
    <text evidence="2">The sequence shown here is derived from an EMBL/GenBank/DDBJ whole genome shotgun (WGS) entry which is preliminary data.</text>
</comment>
<evidence type="ECO:0000313" key="2">
    <source>
        <dbReference type="EMBL" id="NYI97899.1"/>
    </source>
</evidence>
<accession>A0A853BQE2</accession>
<dbReference type="Proteomes" id="UP000575985">
    <property type="component" value="Unassembled WGS sequence"/>
</dbReference>